<name>A0A7X3SJB1_9FIRM</name>
<evidence type="ECO:0000313" key="2">
    <source>
        <dbReference type="EMBL" id="MXP76209.1"/>
    </source>
</evidence>
<comment type="caution">
    <text evidence="2">The sequence shown here is derived from an EMBL/GenBank/DDBJ whole genome shotgun (WGS) entry which is preliminary data.</text>
</comment>
<gene>
    <name evidence="2" type="ORF">GN277_12640</name>
</gene>
<feature type="transmembrane region" description="Helical" evidence="1">
    <location>
        <begin position="166"/>
        <end position="192"/>
    </location>
</feature>
<feature type="transmembrane region" description="Helical" evidence="1">
    <location>
        <begin position="246"/>
        <end position="266"/>
    </location>
</feature>
<feature type="transmembrane region" description="Helical" evidence="1">
    <location>
        <begin position="204"/>
        <end position="226"/>
    </location>
</feature>
<feature type="transmembrane region" description="Helical" evidence="1">
    <location>
        <begin position="6"/>
        <end position="25"/>
    </location>
</feature>
<keyword evidence="3" id="KW-1185">Reference proteome</keyword>
<dbReference type="Proteomes" id="UP000460412">
    <property type="component" value="Unassembled WGS sequence"/>
</dbReference>
<organism evidence="2 3">
    <name type="scientific">Sporofaciens musculi</name>
    <dbReference type="NCBI Taxonomy" id="2681861"/>
    <lineage>
        <taxon>Bacteria</taxon>
        <taxon>Bacillati</taxon>
        <taxon>Bacillota</taxon>
        <taxon>Clostridia</taxon>
        <taxon>Lachnospirales</taxon>
        <taxon>Lachnospiraceae</taxon>
        <taxon>Sporofaciens</taxon>
    </lineage>
</organism>
<proteinExistence type="predicted"/>
<feature type="transmembrane region" description="Helical" evidence="1">
    <location>
        <begin position="348"/>
        <end position="365"/>
    </location>
</feature>
<keyword evidence="1" id="KW-0472">Membrane</keyword>
<dbReference type="RefSeq" id="WP_159751367.1">
    <property type="nucleotide sequence ID" value="NZ_WUQX01000001.1"/>
</dbReference>
<evidence type="ECO:0000256" key="1">
    <source>
        <dbReference type="SAM" id="Phobius"/>
    </source>
</evidence>
<feature type="transmembrane region" description="Helical" evidence="1">
    <location>
        <begin position="97"/>
        <end position="115"/>
    </location>
</feature>
<dbReference type="InterPro" id="IPR049458">
    <property type="entry name" value="EpsG-like"/>
</dbReference>
<feature type="transmembrane region" description="Helical" evidence="1">
    <location>
        <begin position="322"/>
        <end position="341"/>
    </location>
</feature>
<dbReference type="EMBL" id="WUQX01000001">
    <property type="protein sequence ID" value="MXP76209.1"/>
    <property type="molecule type" value="Genomic_DNA"/>
</dbReference>
<keyword evidence="1" id="KW-0812">Transmembrane</keyword>
<dbReference type="Pfam" id="PF14897">
    <property type="entry name" value="EpsG"/>
    <property type="match status" value="1"/>
</dbReference>
<dbReference type="AlphaFoldDB" id="A0A7X3SJB1"/>
<accession>A0A7X3SJB1</accession>
<feature type="transmembrane region" description="Helical" evidence="1">
    <location>
        <begin position="37"/>
        <end position="57"/>
    </location>
</feature>
<evidence type="ECO:0000313" key="3">
    <source>
        <dbReference type="Proteomes" id="UP000460412"/>
    </source>
</evidence>
<evidence type="ECO:0008006" key="4">
    <source>
        <dbReference type="Google" id="ProtNLM"/>
    </source>
</evidence>
<keyword evidence="1" id="KW-1133">Transmembrane helix</keyword>
<reference evidence="2 3" key="1">
    <citation type="submission" date="2019-12" db="EMBL/GenBank/DDBJ databases">
        <title>Sporaefaciens musculi gen. nov., sp. nov., a novel bacterium isolated from the caecum of an obese mouse.</title>
        <authorList>
            <person name="Rasmussen T.S."/>
            <person name="Streidl T."/>
            <person name="Hitch T.C.A."/>
            <person name="Wortmann E."/>
            <person name="Deptula P."/>
            <person name="Hansen M."/>
            <person name="Nielsen D.S."/>
            <person name="Clavel T."/>
            <person name="Vogensen F.K."/>
        </authorList>
    </citation>
    <scope>NUCLEOTIDE SEQUENCE [LARGE SCALE GENOMIC DNA]</scope>
    <source>
        <strain evidence="2 3">WCA-9-b2</strain>
    </source>
</reference>
<feature type="transmembrane region" description="Helical" evidence="1">
    <location>
        <begin position="295"/>
        <end position="316"/>
    </location>
</feature>
<sequence>MTFYTYTPVLIIGLASSVISGILGISKQKKYARYASLIAIICIAILFYVSHGIDVYYDKRFYDSVISLQILGSPEIFNEWVWRLMCLIGNKLGLDFFTFRLCVLLVLLTLVYSSIKKYCSDYGWVLLVYLTYFIYVDAMQLQNTIAMCIFMISLKYVIDRENGRNIFKFMIALALAAEIHSAYWVSFIYLILFIKDKKTISKLLVGLEVLLIGITYLNNNYVPIVSTMMASTTDSRLSNYSSSATIRSWIVIFMLLIVYTICIYLIHYHNKKNYAYYEKVMNESELERFQNKNDFLSLVLIIDIISFLIIPMNMMITHMNRLIRNIAMLQYLCIFSNYKYISRKGVQRVFLMGGVVVTVIVWRIFEFHYNSDYEQVVVPVLRGLYFYE</sequence>
<feature type="transmembrane region" description="Helical" evidence="1">
    <location>
        <begin position="127"/>
        <end position="154"/>
    </location>
</feature>
<protein>
    <recommendedName>
        <fullName evidence="4">EpsG family protein</fullName>
    </recommendedName>
</protein>